<dbReference type="InterPro" id="IPR006439">
    <property type="entry name" value="HAD-SF_hydro_IA"/>
</dbReference>
<dbReference type="EMBL" id="BORT01000006">
    <property type="protein sequence ID" value="GIO46971.1"/>
    <property type="molecule type" value="Genomic_DNA"/>
</dbReference>
<organism evidence="1 2">
    <name type="scientific">Paenibacillus azoreducens</name>
    <dbReference type="NCBI Taxonomy" id="116718"/>
    <lineage>
        <taxon>Bacteria</taxon>
        <taxon>Bacillati</taxon>
        <taxon>Bacillota</taxon>
        <taxon>Bacilli</taxon>
        <taxon>Bacillales</taxon>
        <taxon>Paenibacillaceae</taxon>
        <taxon>Paenibacillus</taxon>
    </lineage>
</organism>
<dbReference type="SFLD" id="SFLDG01129">
    <property type="entry name" value="C1.5:_HAD__Beta-PGM__Phosphata"/>
    <property type="match status" value="1"/>
</dbReference>
<dbReference type="GO" id="GO:0008967">
    <property type="term" value="F:phosphoglycolate phosphatase activity"/>
    <property type="evidence" value="ECO:0007669"/>
    <property type="project" value="TreeGrafter"/>
</dbReference>
<reference evidence="1 2" key="1">
    <citation type="submission" date="2021-03" db="EMBL/GenBank/DDBJ databases">
        <title>Antimicrobial resistance genes in bacteria isolated from Japanese honey, and their potential for conferring macrolide and lincosamide resistance in the American foulbrood pathogen Paenibacillus larvae.</title>
        <authorList>
            <person name="Okamoto M."/>
            <person name="Kumagai M."/>
            <person name="Kanamori H."/>
            <person name="Takamatsu D."/>
        </authorList>
    </citation>
    <scope>NUCLEOTIDE SEQUENCE [LARGE SCALE GENOMIC DNA]</scope>
    <source>
        <strain evidence="1 2">J34TS1</strain>
    </source>
</reference>
<name>A0A919Y8J8_9BACL</name>
<dbReference type="SFLD" id="SFLDS00003">
    <property type="entry name" value="Haloacid_Dehalogenase"/>
    <property type="match status" value="1"/>
</dbReference>
<dbReference type="PANTHER" id="PTHR43434:SF1">
    <property type="entry name" value="PHOSPHOGLYCOLATE PHOSPHATASE"/>
    <property type="match status" value="1"/>
</dbReference>
<dbReference type="Gene3D" id="3.40.50.1000">
    <property type="entry name" value="HAD superfamily/HAD-like"/>
    <property type="match status" value="1"/>
</dbReference>
<dbReference type="GO" id="GO:0005829">
    <property type="term" value="C:cytosol"/>
    <property type="evidence" value="ECO:0007669"/>
    <property type="project" value="TreeGrafter"/>
</dbReference>
<dbReference type="NCBIfam" id="TIGR01549">
    <property type="entry name" value="HAD-SF-IA-v1"/>
    <property type="match status" value="1"/>
</dbReference>
<evidence type="ECO:0000313" key="1">
    <source>
        <dbReference type="EMBL" id="GIO46971.1"/>
    </source>
</evidence>
<dbReference type="PANTHER" id="PTHR43434">
    <property type="entry name" value="PHOSPHOGLYCOLATE PHOSPHATASE"/>
    <property type="match status" value="1"/>
</dbReference>
<dbReference type="Pfam" id="PF00702">
    <property type="entry name" value="Hydrolase"/>
    <property type="match status" value="1"/>
</dbReference>
<evidence type="ECO:0000313" key="2">
    <source>
        <dbReference type="Proteomes" id="UP000682811"/>
    </source>
</evidence>
<dbReference type="AlphaFoldDB" id="A0A919Y8J8"/>
<sequence length="250" mass="27407">MLQQIKGILFDKDGTLMDFYSGWFPVGTQITDLLVEEVCLKDDPSTKASLLEAIGLHGDNIDPAGILAAGTTQEMSEAFVRILRDKQVNPEKLEHLEDWLTRKLHQLTLSNRHNLKPTADLHFLLGQLRRHGLKLGIATADDLESTEFFLELAGIADYFDFIGTSDCYEKKPSPCMLQAFCEVGSMSAEEVAVAGDTVTDIRFARNSAAGLAIGVLSGASGMSELQDADFVIPTVADIVQADGRFIWQND</sequence>
<accession>A0A919Y8J8</accession>
<dbReference type="SUPFAM" id="SSF56784">
    <property type="entry name" value="HAD-like"/>
    <property type="match status" value="1"/>
</dbReference>
<dbReference type="GO" id="GO:0006281">
    <property type="term" value="P:DNA repair"/>
    <property type="evidence" value="ECO:0007669"/>
    <property type="project" value="TreeGrafter"/>
</dbReference>
<protein>
    <submittedName>
        <fullName evidence="1">Haloacid dehalogenase</fullName>
    </submittedName>
</protein>
<dbReference type="InterPro" id="IPR023214">
    <property type="entry name" value="HAD_sf"/>
</dbReference>
<dbReference type="Gene3D" id="1.10.150.240">
    <property type="entry name" value="Putative phosphatase, domain 2"/>
    <property type="match status" value="1"/>
</dbReference>
<comment type="caution">
    <text evidence="1">The sequence shown here is derived from an EMBL/GenBank/DDBJ whole genome shotgun (WGS) entry which is preliminary data.</text>
</comment>
<dbReference type="InterPro" id="IPR036412">
    <property type="entry name" value="HAD-like_sf"/>
</dbReference>
<keyword evidence="2" id="KW-1185">Reference proteome</keyword>
<dbReference type="InterPro" id="IPR050155">
    <property type="entry name" value="HAD-like_hydrolase_sf"/>
</dbReference>
<dbReference type="Proteomes" id="UP000682811">
    <property type="component" value="Unassembled WGS sequence"/>
</dbReference>
<gene>
    <name evidence="1" type="ORF">J34TS1_17360</name>
</gene>
<dbReference type="CDD" id="cd01427">
    <property type="entry name" value="HAD_like"/>
    <property type="match status" value="1"/>
</dbReference>
<dbReference type="InterPro" id="IPR023198">
    <property type="entry name" value="PGP-like_dom2"/>
</dbReference>
<proteinExistence type="predicted"/>